<feature type="domain" description="Transglycosylase SLT" evidence="2">
    <location>
        <begin position="63"/>
        <end position="168"/>
    </location>
</feature>
<dbReference type="InterPro" id="IPR023346">
    <property type="entry name" value="Lysozyme-like_dom_sf"/>
</dbReference>
<gene>
    <name evidence="3" type="ORF">cpu_05410</name>
</gene>
<dbReference type="Pfam" id="PF01464">
    <property type="entry name" value="SLT"/>
    <property type="match status" value="1"/>
</dbReference>
<dbReference type="PROSITE" id="PS00922">
    <property type="entry name" value="TRANSGLYCOSYLASE"/>
    <property type="match status" value="1"/>
</dbReference>
<dbReference type="PANTHER" id="PTHR37423:SF2">
    <property type="entry name" value="MEMBRANE-BOUND LYTIC MUREIN TRANSGLYCOSYLASE C"/>
    <property type="match status" value="1"/>
</dbReference>
<protein>
    <submittedName>
        <fullName evidence="3">Transglycosylase</fullName>
    </submittedName>
</protein>
<dbReference type="CDD" id="cd00254">
    <property type="entry name" value="LT-like"/>
    <property type="match status" value="1"/>
</dbReference>
<dbReference type="InterPro" id="IPR000189">
    <property type="entry name" value="Transglyc_AS"/>
</dbReference>
<comment type="caution">
    <text evidence="3">The sequence shown here is derived from an EMBL/GenBank/DDBJ whole genome shotgun (WGS) entry which is preliminary data.</text>
</comment>
<dbReference type="GO" id="GO:0016020">
    <property type="term" value="C:membrane"/>
    <property type="evidence" value="ECO:0007669"/>
    <property type="project" value="InterPro"/>
</dbReference>
<dbReference type="Proteomes" id="UP000187485">
    <property type="component" value="Unassembled WGS sequence"/>
</dbReference>
<dbReference type="GO" id="GO:0000270">
    <property type="term" value="P:peptidoglycan metabolic process"/>
    <property type="evidence" value="ECO:0007669"/>
    <property type="project" value="InterPro"/>
</dbReference>
<proteinExistence type="inferred from homology"/>
<dbReference type="InterPro" id="IPR008258">
    <property type="entry name" value="Transglycosylase_SLT_dom_1"/>
</dbReference>
<dbReference type="PANTHER" id="PTHR37423">
    <property type="entry name" value="SOLUBLE LYTIC MUREIN TRANSGLYCOSYLASE-RELATED"/>
    <property type="match status" value="1"/>
</dbReference>
<evidence type="ECO:0000313" key="4">
    <source>
        <dbReference type="Proteomes" id="UP000187485"/>
    </source>
</evidence>
<comment type="similarity">
    <text evidence="1">Belongs to the transglycosylase Slt family.</text>
</comment>
<organism evidence="3 4">
    <name type="scientific">Carboxydothermus pertinax</name>
    <dbReference type="NCBI Taxonomy" id="870242"/>
    <lineage>
        <taxon>Bacteria</taxon>
        <taxon>Bacillati</taxon>
        <taxon>Bacillota</taxon>
        <taxon>Clostridia</taxon>
        <taxon>Thermoanaerobacterales</taxon>
        <taxon>Thermoanaerobacteraceae</taxon>
        <taxon>Carboxydothermus</taxon>
    </lineage>
</organism>
<dbReference type="Gene3D" id="1.10.530.10">
    <property type="match status" value="1"/>
</dbReference>
<evidence type="ECO:0000313" key="3">
    <source>
        <dbReference type="EMBL" id="GAV22031.1"/>
    </source>
</evidence>
<dbReference type="AlphaFoldDB" id="A0A1L8CSY3"/>
<reference evidence="4" key="1">
    <citation type="submission" date="2016-12" db="EMBL/GenBank/DDBJ databases">
        <title>Draft Genome Sequences od Carboxydothermus pertinax and islandicus, Hydrogenogenic Carboxydotrophic Bacteria.</title>
        <authorList>
            <person name="Fukuyama Y."/>
            <person name="Ohmae K."/>
            <person name="Yoneda Y."/>
            <person name="Yoshida T."/>
            <person name="Sako Y."/>
        </authorList>
    </citation>
    <scope>NUCLEOTIDE SEQUENCE [LARGE SCALE GENOMIC DNA]</scope>
    <source>
        <strain evidence="4">Ug1</strain>
    </source>
</reference>
<evidence type="ECO:0000256" key="1">
    <source>
        <dbReference type="ARBA" id="ARBA00007734"/>
    </source>
</evidence>
<dbReference type="STRING" id="870242.cpu_05410"/>
<dbReference type="EMBL" id="BDJK01000008">
    <property type="protein sequence ID" value="GAV22031.1"/>
    <property type="molecule type" value="Genomic_DNA"/>
</dbReference>
<keyword evidence="4" id="KW-1185">Reference proteome</keyword>
<dbReference type="SUPFAM" id="SSF53955">
    <property type="entry name" value="Lysozyme-like"/>
    <property type="match status" value="1"/>
</dbReference>
<name>A0A1L8CSY3_9THEO</name>
<dbReference type="RefSeq" id="WP_075858474.1">
    <property type="nucleotide sequence ID" value="NZ_BDJK01000008.1"/>
</dbReference>
<sequence length="193" mass="21426">MIDLTPLLTYYYFTLLSQILENIASLQSVSPVSASKSLNFADLISVKEAPAFSSSEKMISDIVKELSQKYDIPYSLVMAVVKQESNFNPKATSPRGAMGLMQLMPGTARMLGVQNPYDPRENLEGGIKYLKSLLDRFGEVELALAAYNAGPGNVRKYNGIPPFAETREYVQKVLNWQRIYQGDDNGDASLRTV</sequence>
<accession>A0A1L8CSY3</accession>
<evidence type="ECO:0000259" key="2">
    <source>
        <dbReference type="Pfam" id="PF01464"/>
    </source>
</evidence>
<dbReference type="GO" id="GO:0008933">
    <property type="term" value="F:peptidoglycan lytic transglycosylase activity"/>
    <property type="evidence" value="ECO:0007669"/>
    <property type="project" value="InterPro"/>
</dbReference>
<dbReference type="OrthoDB" id="9815002at2"/>